<gene>
    <name evidence="1" type="ORF">ABDJ40_14835</name>
</gene>
<accession>A0ABV0GG50</accession>
<protein>
    <recommendedName>
        <fullName evidence="3">ASCH domain-containing protein</fullName>
    </recommendedName>
</protein>
<organism evidence="1 2">
    <name type="scientific">Roseateles flavus</name>
    <dbReference type="NCBI Taxonomy" id="3149041"/>
    <lineage>
        <taxon>Bacteria</taxon>
        <taxon>Pseudomonadati</taxon>
        <taxon>Pseudomonadota</taxon>
        <taxon>Betaproteobacteria</taxon>
        <taxon>Burkholderiales</taxon>
        <taxon>Sphaerotilaceae</taxon>
        <taxon>Roseateles</taxon>
    </lineage>
</organism>
<proteinExistence type="predicted"/>
<dbReference type="Proteomes" id="UP001462640">
    <property type="component" value="Unassembled WGS sequence"/>
</dbReference>
<name>A0ABV0GG50_9BURK</name>
<keyword evidence="2" id="KW-1185">Reference proteome</keyword>
<comment type="caution">
    <text evidence="1">The sequence shown here is derived from an EMBL/GenBank/DDBJ whole genome shotgun (WGS) entry which is preliminary data.</text>
</comment>
<evidence type="ECO:0008006" key="3">
    <source>
        <dbReference type="Google" id="ProtNLM"/>
    </source>
</evidence>
<reference evidence="1 2" key="1">
    <citation type="submission" date="2024-05" db="EMBL/GenBank/DDBJ databases">
        <title>Roseateles sp. 2.12 16S ribosomal RNA gene Genome sequencing and assembly.</title>
        <authorList>
            <person name="Woo H."/>
        </authorList>
    </citation>
    <scope>NUCLEOTIDE SEQUENCE [LARGE SCALE GENOMIC DNA]</scope>
    <source>
        <strain evidence="1 2">2.12</strain>
    </source>
</reference>
<dbReference type="RefSeq" id="WP_347610989.1">
    <property type="nucleotide sequence ID" value="NZ_JBDPZC010000006.1"/>
</dbReference>
<evidence type="ECO:0000313" key="2">
    <source>
        <dbReference type="Proteomes" id="UP001462640"/>
    </source>
</evidence>
<dbReference type="EMBL" id="JBDPZC010000006">
    <property type="protein sequence ID" value="MEO3714039.1"/>
    <property type="molecule type" value="Genomic_DNA"/>
</dbReference>
<evidence type="ECO:0000313" key="1">
    <source>
        <dbReference type="EMBL" id="MEO3714039.1"/>
    </source>
</evidence>
<sequence>MQFDSNVSSSAGGDSLAIGGHLQPIWNRLPCNRAMVLAILNRTKLQTRRGINLPKCLTWGKDFAGQIEVAAGKHRGSSFDVDELRTPYGRRGDCLWVTEAWRVPAAYDQVAPRDLPRAVNVRYEADGYQRIGTATREALSEPWGKLRPGMFMLRRASRISLEVQGVRAELLHDISEADAMAEGVVYDPGEGGTFHVPGLGGCAADSAAGAFRKLWEQINGTESWAANPWVWVVEFKKLENRDA</sequence>